<feature type="region of interest" description="Disordered" evidence="6">
    <location>
        <begin position="35"/>
        <end position="111"/>
    </location>
</feature>
<evidence type="ECO:0000313" key="9">
    <source>
        <dbReference type="Proteomes" id="UP000316714"/>
    </source>
</evidence>
<evidence type="ECO:0000313" key="8">
    <source>
        <dbReference type="EMBL" id="TWT29229.1"/>
    </source>
</evidence>
<dbReference type="GO" id="GO:0016020">
    <property type="term" value="C:membrane"/>
    <property type="evidence" value="ECO:0007669"/>
    <property type="project" value="UniProtKB-SubCell"/>
</dbReference>
<dbReference type="Pfam" id="PF07596">
    <property type="entry name" value="SBP_bac_10"/>
    <property type="match status" value="1"/>
</dbReference>
<name>A0A5C5UTN9_9BACT</name>
<evidence type="ECO:0000256" key="4">
    <source>
        <dbReference type="ARBA" id="ARBA00022989"/>
    </source>
</evidence>
<evidence type="ECO:0000256" key="3">
    <source>
        <dbReference type="ARBA" id="ARBA00022692"/>
    </source>
</evidence>
<proteinExistence type="predicted"/>
<organism evidence="8 9">
    <name type="scientific">Posidoniimonas corsicana</name>
    <dbReference type="NCBI Taxonomy" id="1938618"/>
    <lineage>
        <taxon>Bacteria</taxon>
        <taxon>Pseudomonadati</taxon>
        <taxon>Planctomycetota</taxon>
        <taxon>Planctomycetia</taxon>
        <taxon>Pirellulales</taxon>
        <taxon>Lacipirellulaceae</taxon>
        <taxon>Posidoniimonas</taxon>
    </lineage>
</organism>
<dbReference type="OrthoDB" id="285651at2"/>
<evidence type="ECO:0000256" key="6">
    <source>
        <dbReference type="SAM" id="MobiDB-lite"/>
    </source>
</evidence>
<dbReference type="Proteomes" id="UP000316714">
    <property type="component" value="Unassembled WGS sequence"/>
</dbReference>
<comment type="caution">
    <text evidence="8">The sequence shown here is derived from an EMBL/GenBank/DDBJ whole genome shotgun (WGS) entry which is preliminary data.</text>
</comment>
<dbReference type="PROSITE" id="PS51257">
    <property type="entry name" value="PROKAR_LIPOPROTEIN"/>
    <property type="match status" value="1"/>
</dbReference>
<feature type="compositionally biased region" description="Low complexity" evidence="6">
    <location>
        <begin position="45"/>
        <end position="55"/>
    </location>
</feature>
<evidence type="ECO:0000259" key="7">
    <source>
        <dbReference type="Pfam" id="PF07596"/>
    </source>
</evidence>
<keyword evidence="2" id="KW-0488">Methylation</keyword>
<gene>
    <name evidence="8" type="ORF">KOR34_52840</name>
</gene>
<evidence type="ECO:0000256" key="2">
    <source>
        <dbReference type="ARBA" id="ARBA00022481"/>
    </source>
</evidence>
<keyword evidence="3" id="KW-0812">Transmembrane</keyword>
<feature type="region of interest" description="Disordered" evidence="6">
    <location>
        <begin position="315"/>
        <end position="354"/>
    </location>
</feature>
<dbReference type="RefSeq" id="WP_146569086.1">
    <property type="nucleotide sequence ID" value="NZ_SIHJ01000010.1"/>
</dbReference>
<evidence type="ECO:0000256" key="1">
    <source>
        <dbReference type="ARBA" id="ARBA00004167"/>
    </source>
</evidence>
<dbReference type="PANTHER" id="PTHR30093">
    <property type="entry name" value="GENERAL SECRETION PATHWAY PROTEIN G"/>
    <property type="match status" value="1"/>
</dbReference>
<feature type="compositionally biased region" description="Gly residues" evidence="6">
    <location>
        <begin position="332"/>
        <end position="349"/>
    </location>
</feature>
<evidence type="ECO:0000256" key="5">
    <source>
        <dbReference type="ARBA" id="ARBA00023136"/>
    </source>
</evidence>
<feature type="compositionally biased region" description="Basic and acidic residues" evidence="6">
    <location>
        <begin position="473"/>
        <end position="485"/>
    </location>
</feature>
<reference evidence="8 9" key="1">
    <citation type="submission" date="2019-02" db="EMBL/GenBank/DDBJ databases">
        <title>Deep-cultivation of Planctomycetes and their phenomic and genomic characterization uncovers novel biology.</title>
        <authorList>
            <person name="Wiegand S."/>
            <person name="Jogler M."/>
            <person name="Boedeker C."/>
            <person name="Pinto D."/>
            <person name="Vollmers J."/>
            <person name="Rivas-Marin E."/>
            <person name="Kohn T."/>
            <person name="Peeters S.H."/>
            <person name="Heuer A."/>
            <person name="Rast P."/>
            <person name="Oberbeckmann S."/>
            <person name="Bunk B."/>
            <person name="Jeske O."/>
            <person name="Meyerdierks A."/>
            <person name="Storesund J.E."/>
            <person name="Kallscheuer N."/>
            <person name="Luecker S."/>
            <person name="Lage O.M."/>
            <person name="Pohl T."/>
            <person name="Merkel B.J."/>
            <person name="Hornburger P."/>
            <person name="Mueller R.-W."/>
            <person name="Bruemmer F."/>
            <person name="Labrenz M."/>
            <person name="Spormann A.M."/>
            <person name="Op Den Camp H."/>
            <person name="Overmann J."/>
            <person name="Amann R."/>
            <person name="Jetten M.S.M."/>
            <person name="Mascher T."/>
            <person name="Medema M.H."/>
            <person name="Devos D.P."/>
            <person name="Kaster A.-K."/>
            <person name="Ovreas L."/>
            <person name="Rohde M."/>
            <person name="Galperin M.Y."/>
            <person name="Jogler C."/>
        </authorList>
    </citation>
    <scope>NUCLEOTIDE SEQUENCE [LARGE SCALE GENOMIC DNA]</scope>
    <source>
        <strain evidence="8 9">KOR34</strain>
    </source>
</reference>
<dbReference type="AlphaFoldDB" id="A0A5C5UTN9"/>
<keyword evidence="5" id="KW-0472">Membrane</keyword>
<keyword evidence="4" id="KW-1133">Transmembrane helix</keyword>
<dbReference type="PANTHER" id="PTHR30093:SF44">
    <property type="entry name" value="TYPE II SECRETION SYSTEM CORE PROTEIN G"/>
    <property type="match status" value="1"/>
</dbReference>
<sequence>MTAPRLFACSLLLAPLLCGCGGGPSKNEMLERARMRSAMNKINDQQAAASEAAQPAPQPPAEVRHEEPVDSAAVADDAPPTAGNQPPAESQPSAPAVAQTPAAAATSEPAAPPAAVALAPLERDRQAADKLRRIAAAVIAYAEEHGEYPQQGADKLSWRVRILPQLGFEELYKQFNPKQPWDGPQNKALLPQIPDVFRSPSRADDRTSFFAAGGQATMFWHPVRATYLRTLERNAASTVMLVEGADADAVPWTQPTDFERSLESPQQGLDSRGDSALVAWADGTVNRLLLTAPAQQLTDAFRVYEEDDTKRLQTAGITAPVDQPAEVASTAAGGGSGAAPGSAGSGGGARTAAARPTSELAQSYLAAAQAAFLQGESGQAWSWCSGAILAGLPQSQWRDDFRWVSGLKRPTLGPHIALGVLLDIAPNGALPRNPNRDERLKLSLQAAAPIGEHLVRILDEHAAERLPGALRPAEGDRRRPARPDDLPGIVTCLTPSMQMATIRREAIESGCDVLALMTVDNSASRRSRSIELRLYDMQRGADQLLRVRKVTAAVNESPLHESTQERLQAARWQLKDFLQDSLTPGEWPVKLTDELAAGRLTSLAAGRSDHPLPSLIEMLHYRDLGLVDDIAVLRAYGGLLGDERAAPLLLGSDLKKRRVLRHFLPSDDPDAVVAMTARNRRDNDDD</sequence>
<accession>A0A5C5UTN9</accession>
<comment type="subcellular location">
    <subcellularLocation>
        <location evidence="1">Membrane</location>
        <topology evidence="1">Single-pass membrane protein</topology>
    </subcellularLocation>
</comment>
<protein>
    <recommendedName>
        <fullName evidence="7">DUF1559 domain-containing protein</fullName>
    </recommendedName>
</protein>
<dbReference type="EMBL" id="SIHJ01000010">
    <property type="protein sequence ID" value="TWT29229.1"/>
    <property type="molecule type" value="Genomic_DNA"/>
</dbReference>
<feature type="compositionally biased region" description="Low complexity" evidence="6">
    <location>
        <begin position="70"/>
        <end position="111"/>
    </location>
</feature>
<keyword evidence="9" id="KW-1185">Reference proteome</keyword>
<dbReference type="InterPro" id="IPR011453">
    <property type="entry name" value="DUF1559"/>
</dbReference>
<feature type="domain" description="DUF1559" evidence="7">
    <location>
        <begin position="128"/>
        <end position="214"/>
    </location>
</feature>
<feature type="region of interest" description="Disordered" evidence="6">
    <location>
        <begin position="469"/>
        <end position="488"/>
    </location>
</feature>